<sequence>MNMKLESLNSEKFATLTNEQKLHVRGGGKTGGGRLTLGAEYKQEGDRAYQRINYRSYGSDDIGEGHEFYYDTKDYWTDWMLY</sequence>
<dbReference type="EMBL" id="RAPY01000004">
    <property type="protein sequence ID" value="RKE47131.1"/>
    <property type="molecule type" value="Genomic_DNA"/>
</dbReference>
<dbReference type="AlphaFoldDB" id="A0A420ARM6"/>
<evidence type="ECO:0000313" key="2">
    <source>
        <dbReference type="Proteomes" id="UP000286246"/>
    </source>
</evidence>
<reference evidence="1 2" key="1">
    <citation type="submission" date="2018-09" db="EMBL/GenBank/DDBJ databases">
        <title>Genomic Encyclopedia of Type Strains, Phase III (KMG-III): the genomes of soil and plant-associated and newly described type strains.</title>
        <authorList>
            <person name="Whitman W."/>
        </authorList>
    </citation>
    <scope>NUCLEOTIDE SEQUENCE [LARGE SCALE GENOMIC DNA]</scope>
    <source>
        <strain evidence="1 2">CECT 7938</strain>
    </source>
</reference>
<evidence type="ECO:0000313" key="1">
    <source>
        <dbReference type="EMBL" id="RKE47131.1"/>
    </source>
</evidence>
<accession>A0A420ARM6</accession>
<gene>
    <name evidence="1" type="ORF">DFQ12_4292</name>
</gene>
<protein>
    <submittedName>
        <fullName evidence="1">Uncharacterized protein</fullName>
    </submittedName>
</protein>
<keyword evidence="2" id="KW-1185">Reference proteome</keyword>
<comment type="caution">
    <text evidence="1">The sequence shown here is derived from an EMBL/GenBank/DDBJ whole genome shotgun (WGS) entry which is preliminary data.</text>
</comment>
<dbReference type="Proteomes" id="UP000286246">
    <property type="component" value="Unassembled WGS sequence"/>
</dbReference>
<proteinExistence type="predicted"/>
<name>A0A420ARM6_SPHD1</name>
<organism evidence="1 2">
    <name type="scientific">Sphingobacterium detergens</name>
    <dbReference type="NCBI Taxonomy" id="1145106"/>
    <lineage>
        <taxon>Bacteria</taxon>
        <taxon>Pseudomonadati</taxon>
        <taxon>Bacteroidota</taxon>
        <taxon>Sphingobacteriia</taxon>
        <taxon>Sphingobacteriales</taxon>
        <taxon>Sphingobacteriaceae</taxon>
        <taxon>Sphingobacterium</taxon>
    </lineage>
</organism>